<evidence type="ECO:0000313" key="2">
    <source>
        <dbReference type="Proteomes" id="UP000236291"/>
    </source>
</evidence>
<dbReference type="Proteomes" id="UP000236291">
    <property type="component" value="Unassembled WGS sequence"/>
</dbReference>
<accession>A0A2K3K2L6</accession>
<proteinExistence type="predicted"/>
<sequence length="110" mass="12467">MRKTVLQLVERLLDSRGILSDNSYDMLSQQSRFYGETMLSSKAVNSEVCARQTSQSLGICSRPFTYCGPFNEGKQRWNGKILRELLMGRTLVRVREPRLQGLNLLAGLLA</sequence>
<comment type="caution">
    <text evidence="1">The sequence shown here is derived from an EMBL/GenBank/DDBJ whole genome shotgun (WGS) entry which is preliminary data.</text>
</comment>
<gene>
    <name evidence="1" type="ORF">L195_g060206</name>
</gene>
<reference evidence="1 2" key="1">
    <citation type="journal article" date="2014" name="Am. J. Bot.">
        <title>Genome assembly and annotation for red clover (Trifolium pratense; Fabaceae).</title>
        <authorList>
            <person name="Istvanek J."/>
            <person name="Jaros M."/>
            <person name="Krenek A."/>
            <person name="Repkova J."/>
        </authorList>
    </citation>
    <scope>NUCLEOTIDE SEQUENCE [LARGE SCALE GENOMIC DNA]</scope>
    <source>
        <strain evidence="2">cv. Tatra</strain>
        <tissue evidence="1">Young leaves</tissue>
    </source>
</reference>
<dbReference type="EMBL" id="ASHM01136913">
    <property type="protein sequence ID" value="PNX60490.1"/>
    <property type="molecule type" value="Genomic_DNA"/>
</dbReference>
<evidence type="ECO:0000313" key="1">
    <source>
        <dbReference type="EMBL" id="PNX60490.1"/>
    </source>
</evidence>
<protein>
    <submittedName>
        <fullName evidence="1">Uncharacterized protein</fullName>
    </submittedName>
</protein>
<organism evidence="1 2">
    <name type="scientific">Trifolium pratense</name>
    <name type="common">Red clover</name>
    <dbReference type="NCBI Taxonomy" id="57577"/>
    <lineage>
        <taxon>Eukaryota</taxon>
        <taxon>Viridiplantae</taxon>
        <taxon>Streptophyta</taxon>
        <taxon>Embryophyta</taxon>
        <taxon>Tracheophyta</taxon>
        <taxon>Spermatophyta</taxon>
        <taxon>Magnoliopsida</taxon>
        <taxon>eudicotyledons</taxon>
        <taxon>Gunneridae</taxon>
        <taxon>Pentapetalae</taxon>
        <taxon>rosids</taxon>
        <taxon>fabids</taxon>
        <taxon>Fabales</taxon>
        <taxon>Fabaceae</taxon>
        <taxon>Papilionoideae</taxon>
        <taxon>50 kb inversion clade</taxon>
        <taxon>NPAAA clade</taxon>
        <taxon>Hologalegina</taxon>
        <taxon>IRL clade</taxon>
        <taxon>Trifolieae</taxon>
        <taxon>Trifolium</taxon>
    </lineage>
</organism>
<name>A0A2K3K2L6_TRIPR</name>
<reference evidence="1 2" key="2">
    <citation type="journal article" date="2017" name="Front. Plant Sci.">
        <title>Gene Classification and Mining of Molecular Markers Useful in Red Clover (Trifolium pratense) Breeding.</title>
        <authorList>
            <person name="Istvanek J."/>
            <person name="Dluhosova J."/>
            <person name="Dluhos P."/>
            <person name="Patkova L."/>
            <person name="Nedelnik J."/>
            <person name="Repkova J."/>
        </authorList>
    </citation>
    <scope>NUCLEOTIDE SEQUENCE [LARGE SCALE GENOMIC DNA]</scope>
    <source>
        <strain evidence="2">cv. Tatra</strain>
        <tissue evidence="1">Young leaves</tissue>
    </source>
</reference>
<dbReference type="AlphaFoldDB" id="A0A2K3K2L6"/>